<dbReference type="SMART" id="SM00463">
    <property type="entry name" value="SMR"/>
    <property type="match status" value="1"/>
</dbReference>
<evidence type="ECO:0000259" key="1">
    <source>
        <dbReference type="PROSITE" id="PS50828"/>
    </source>
</evidence>
<feature type="non-terminal residue" evidence="2">
    <location>
        <position position="1"/>
    </location>
</feature>
<gene>
    <name evidence="2" type="ORF">FJZ00_13060</name>
</gene>
<dbReference type="SUPFAM" id="SSF160443">
    <property type="entry name" value="SMR domain-like"/>
    <property type="match status" value="1"/>
</dbReference>
<dbReference type="Proteomes" id="UP000703893">
    <property type="component" value="Unassembled WGS sequence"/>
</dbReference>
<dbReference type="InterPro" id="IPR036063">
    <property type="entry name" value="Smr_dom_sf"/>
</dbReference>
<proteinExistence type="predicted"/>
<organism evidence="2 3">
    <name type="scientific">Candidatus Tanganyikabacteria bacterium</name>
    <dbReference type="NCBI Taxonomy" id="2961651"/>
    <lineage>
        <taxon>Bacteria</taxon>
        <taxon>Bacillati</taxon>
        <taxon>Candidatus Sericytochromatia</taxon>
        <taxon>Candidatus Tanganyikabacteria</taxon>
    </lineage>
</organism>
<dbReference type="Gene3D" id="3.30.1370.110">
    <property type="match status" value="1"/>
</dbReference>
<dbReference type="EMBL" id="VGJX01000849">
    <property type="protein sequence ID" value="MBM3276075.1"/>
    <property type="molecule type" value="Genomic_DNA"/>
</dbReference>
<dbReference type="Pfam" id="PF01713">
    <property type="entry name" value="Smr"/>
    <property type="match status" value="1"/>
</dbReference>
<name>A0A937X8I1_9BACT</name>
<feature type="domain" description="Smr" evidence="1">
    <location>
        <begin position="8"/>
        <end position="83"/>
    </location>
</feature>
<dbReference type="PROSITE" id="PS50828">
    <property type="entry name" value="SMR"/>
    <property type="match status" value="1"/>
</dbReference>
<protein>
    <submittedName>
        <fullName evidence="2">Smr/MutS family protein</fullName>
    </submittedName>
</protein>
<accession>A0A937X8I1</accession>
<dbReference type="InterPro" id="IPR002625">
    <property type="entry name" value="Smr_dom"/>
</dbReference>
<reference evidence="2 3" key="1">
    <citation type="submission" date="2019-03" db="EMBL/GenBank/DDBJ databases">
        <title>Lake Tanganyika Metagenome-Assembled Genomes (MAGs).</title>
        <authorList>
            <person name="Tran P."/>
        </authorList>
    </citation>
    <scope>NUCLEOTIDE SEQUENCE [LARGE SCALE GENOMIC DNA]</scope>
    <source>
        <strain evidence="2">K_DeepCast_65m_m2_236</strain>
    </source>
</reference>
<comment type="caution">
    <text evidence="2">The sequence shown here is derived from an EMBL/GenBank/DDBJ whole genome shotgun (WGS) entry which is preliminary data.</text>
</comment>
<dbReference type="AlphaFoldDB" id="A0A937X8I1"/>
<evidence type="ECO:0000313" key="2">
    <source>
        <dbReference type="EMBL" id="MBM3276075.1"/>
    </source>
</evidence>
<sequence>VRHSAHELDIRGLQVHEALPEVERFLDEAFANGVDAVFLIHGAGTGALRRAIRDHLRTLPYARSFRPGAHGEGGDGVTIVSLA</sequence>
<evidence type="ECO:0000313" key="3">
    <source>
        <dbReference type="Proteomes" id="UP000703893"/>
    </source>
</evidence>